<dbReference type="AlphaFoldDB" id="A0A6A3JXM7"/>
<name>A0A6A3JXM7_9STRA</name>
<gene>
    <name evidence="1" type="ORF">PR002_g19307</name>
</gene>
<evidence type="ECO:0000313" key="2">
    <source>
        <dbReference type="Proteomes" id="UP000435112"/>
    </source>
</evidence>
<dbReference type="Proteomes" id="UP000435112">
    <property type="component" value="Unassembled WGS sequence"/>
</dbReference>
<dbReference type="Gene3D" id="2.40.70.10">
    <property type="entry name" value="Acid Proteases"/>
    <property type="match status" value="1"/>
</dbReference>
<organism evidence="1 2">
    <name type="scientific">Phytophthora rubi</name>
    <dbReference type="NCBI Taxonomy" id="129364"/>
    <lineage>
        <taxon>Eukaryota</taxon>
        <taxon>Sar</taxon>
        <taxon>Stramenopiles</taxon>
        <taxon>Oomycota</taxon>
        <taxon>Peronosporomycetes</taxon>
        <taxon>Peronosporales</taxon>
        <taxon>Peronosporaceae</taxon>
        <taxon>Phytophthora</taxon>
    </lineage>
</organism>
<evidence type="ECO:0000313" key="1">
    <source>
        <dbReference type="EMBL" id="KAE8996493.1"/>
    </source>
</evidence>
<protein>
    <recommendedName>
        <fullName evidence="3">Aspartic peptidase DDI1-type domain-containing protein</fullName>
    </recommendedName>
</protein>
<dbReference type="EMBL" id="QXFU01001734">
    <property type="protein sequence ID" value="KAE8996493.1"/>
    <property type="molecule type" value="Genomic_DNA"/>
</dbReference>
<comment type="caution">
    <text evidence="1">The sequence shown here is derived from an EMBL/GenBank/DDBJ whole genome shotgun (WGS) entry which is preliminary data.</text>
</comment>
<dbReference type="InterPro" id="IPR021109">
    <property type="entry name" value="Peptidase_aspartic_dom_sf"/>
</dbReference>
<reference evidence="1 2" key="1">
    <citation type="submission" date="2018-09" db="EMBL/GenBank/DDBJ databases">
        <title>Genomic investigation of the strawberry pathogen Phytophthora fragariae indicates pathogenicity is determined by transcriptional variation in three key races.</title>
        <authorList>
            <person name="Adams T.M."/>
            <person name="Armitage A.D."/>
            <person name="Sobczyk M.K."/>
            <person name="Bates H.J."/>
            <person name="Dunwell J.M."/>
            <person name="Nellist C.F."/>
            <person name="Harrison R.J."/>
        </authorList>
    </citation>
    <scope>NUCLEOTIDE SEQUENCE [LARGE SCALE GENOMIC DNA]</scope>
    <source>
        <strain evidence="1 2">SCRP324</strain>
    </source>
</reference>
<evidence type="ECO:0008006" key="3">
    <source>
        <dbReference type="Google" id="ProtNLM"/>
    </source>
</evidence>
<dbReference type="OrthoDB" id="119884at2759"/>
<proteinExistence type="predicted"/>
<sequence length="78" mass="8905">MMNVFGETVTVDASIVKGCEDEFLIGVDFMRNHEAVIDFKENELRYRENEQSVVIPFRTFEGPTSGRIAAVRVARKTH</sequence>
<accession>A0A6A3JXM7</accession>